<protein>
    <submittedName>
        <fullName evidence="1">Uncharacterized protein</fullName>
    </submittedName>
</protein>
<organism evidence="1 2">
    <name type="scientific">Veronia nyctiphanis</name>
    <dbReference type="NCBI Taxonomy" id="1278244"/>
    <lineage>
        <taxon>Bacteria</taxon>
        <taxon>Pseudomonadati</taxon>
        <taxon>Pseudomonadota</taxon>
        <taxon>Gammaproteobacteria</taxon>
        <taxon>Vibrionales</taxon>
        <taxon>Vibrionaceae</taxon>
        <taxon>Veronia</taxon>
    </lineage>
</organism>
<name>A0A4Q0YK46_9GAMM</name>
<keyword evidence="2" id="KW-1185">Reference proteome</keyword>
<sequence length="68" mass="8055">MVYFMFGGFIERKHLRYEQRVKMVNVIGFSANDNDEGPWETVSHERLLGIFKEQRYYLVLDKGKVIGV</sequence>
<evidence type="ECO:0000313" key="2">
    <source>
        <dbReference type="Proteomes" id="UP000290287"/>
    </source>
</evidence>
<dbReference type="Proteomes" id="UP000290287">
    <property type="component" value="Unassembled WGS sequence"/>
</dbReference>
<comment type="caution">
    <text evidence="1">The sequence shown here is derived from an EMBL/GenBank/DDBJ whole genome shotgun (WGS) entry which is preliminary data.</text>
</comment>
<proteinExistence type="predicted"/>
<accession>A0A4Q0YK46</accession>
<evidence type="ECO:0000313" key="1">
    <source>
        <dbReference type="EMBL" id="RXJ70775.1"/>
    </source>
</evidence>
<gene>
    <name evidence="1" type="ORF">CS022_22375</name>
</gene>
<dbReference type="EMBL" id="PEIB01000044">
    <property type="protein sequence ID" value="RXJ70775.1"/>
    <property type="molecule type" value="Genomic_DNA"/>
</dbReference>
<dbReference type="AlphaFoldDB" id="A0A4Q0YK46"/>
<reference evidence="1 2" key="1">
    <citation type="submission" date="2017-10" db="EMBL/GenBank/DDBJ databases">
        <title>Nyctiphanis sp. nov., isolated from the stomach of the euphausiid Nyctiphanes simplex (Hansen, 1911) in the Gulf of California.</title>
        <authorList>
            <person name="Gomez-Gil B."/>
            <person name="Aguilar-Mendez M."/>
            <person name="Lopez-Cortes A."/>
            <person name="Gomez-Gutierrez J."/>
            <person name="Roque A."/>
            <person name="Lang E."/>
            <person name="Gonzalez-Castillo A."/>
        </authorList>
    </citation>
    <scope>NUCLEOTIDE SEQUENCE [LARGE SCALE GENOMIC DNA]</scope>
    <source>
        <strain evidence="1 2">CAIM 600</strain>
    </source>
</reference>